<accession>A0ABT0GLV1</accession>
<dbReference type="GO" id="GO:0016787">
    <property type="term" value="F:hydrolase activity"/>
    <property type="evidence" value="ECO:0007669"/>
    <property type="project" value="UniProtKB-KW"/>
</dbReference>
<evidence type="ECO:0000313" key="5">
    <source>
        <dbReference type="Proteomes" id="UP001431449"/>
    </source>
</evidence>
<feature type="chain" id="PRO_5046624011" evidence="2">
    <location>
        <begin position="20"/>
        <end position="294"/>
    </location>
</feature>
<dbReference type="Pfam" id="PF12697">
    <property type="entry name" value="Abhydrolase_6"/>
    <property type="match status" value="1"/>
</dbReference>
<dbReference type="InterPro" id="IPR029058">
    <property type="entry name" value="AB_hydrolase_fold"/>
</dbReference>
<proteinExistence type="predicted"/>
<dbReference type="InterPro" id="IPR050266">
    <property type="entry name" value="AB_hydrolase_sf"/>
</dbReference>
<organism evidence="4 5">
    <name type="scientific">Pseudomarimonas salicorniae</name>
    <dbReference type="NCBI Taxonomy" id="2933270"/>
    <lineage>
        <taxon>Bacteria</taxon>
        <taxon>Pseudomonadati</taxon>
        <taxon>Pseudomonadota</taxon>
        <taxon>Gammaproteobacteria</taxon>
        <taxon>Lysobacterales</taxon>
        <taxon>Lysobacteraceae</taxon>
        <taxon>Pseudomarimonas</taxon>
    </lineage>
</organism>
<keyword evidence="1 4" id="KW-0378">Hydrolase</keyword>
<keyword evidence="5" id="KW-1185">Reference proteome</keyword>
<evidence type="ECO:0000256" key="1">
    <source>
        <dbReference type="ARBA" id="ARBA00022801"/>
    </source>
</evidence>
<dbReference type="Gene3D" id="3.40.50.1820">
    <property type="entry name" value="alpha/beta hydrolase"/>
    <property type="match status" value="1"/>
</dbReference>
<dbReference type="PANTHER" id="PTHR43798:SF31">
    <property type="entry name" value="AB HYDROLASE SUPERFAMILY PROTEIN YCLE"/>
    <property type="match status" value="1"/>
</dbReference>
<dbReference type="Proteomes" id="UP001431449">
    <property type="component" value="Unassembled WGS sequence"/>
</dbReference>
<dbReference type="InterPro" id="IPR000073">
    <property type="entry name" value="AB_hydrolase_1"/>
</dbReference>
<keyword evidence="2" id="KW-0732">Signal</keyword>
<dbReference type="SUPFAM" id="SSF53474">
    <property type="entry name" value="alpha/beta-Hydrolases"/>
    <property type="match status" value="1"/>
</dbReference>
<dbReference type="PANTHER" id="PTHR43798">
    <property type="entry name" value="MONOACYLGLYCEROL LIPASE"/>
    <property type="match status" value="1"/>
</dbReference>
<dbReference type="EMBL" id="JALNMH010000020">
    <property type="protein sequence ID" value="MCK7595521.1"/>
    <property type="molecule type" value="Genomic_DNA"/>
</dbReference>
<evidence type="ECO:0000313" key="4">
    <source>
        <dbReference type="EMBL" id="MCK7595521.1"/>
    </source>
</evidence>
<evidence type="ECO:0000256" key="2">
    <source>
        <dbReference type="SAM" id="SignalP"/>
    </source>
</evidence>
<evidence type="ECO:0000259" key="3">
    <source>
        <dbReference type="Pfam" id="PF12697"/>
    </source>
</evidence>
<dbReference type="RefSeq" id="WP_248211528.1">
    <property type="nucleotide sequence ID" value="NZ_JALNMH010000020.1"/>
</dbReference>
<gene>
    <name evidence="4" type="ORF">M0G41_17840</name>
</gene>
<protein>
    <submittedName>
        <fullName evidence="4">Alpha/beta hydrolase</fullName>
    </submittedName>
</protein>
<feature type="signal peptide" evidence="2">
    <location>
        <begin position="1"/>
        <end position="19"/>
    </location>
</feature>
<sequence>MRTSLLFAALFTLSASTQAKPALHDGLQVEVRGEGRPVLFIPGLNSAAETWAPTCEALRADGVQCHLIQLPGFAGLPAIEGQADRPFLPEMRSRVLDYIDHAGLDRPVVIGHSLGGALALMLAIEAPEKVGKLVVVDSLPFFPAATNPAATVEAVKPMADGMRAGMQAQPDEAFFQQAKGAAAMGMTRDTGKVATIQQWGQDSDRHATTQAMYELFTTDLRPQLSQVEADTKVLGAWAAYQPMGSTEESTRGIFAAQYASLEGVEIAMAPKAYHFIMFDDHDWLLAEVREHIAE</sequence>
<feature type="domain" description="AB hydrolase-1" evidence="3">
    <location>
        <begin position="38"/>
        <end position="286"/>
    </location>
</feature>
<reference evidence="4" key="1">
    <citation type="submission" date="2022-04" db="EMBL/GenBank/DDBJ databases">
        <title>Lysobacter sp. CAU 1642 isolated from sea sand.</title>
        <authorList>
            <person name="Kim W."/>
        </authorList>
    </citation>
    <scope>NUCLEOTIDE SEQUENCE</scope>
    <source>
        <strain evidence="4">CAU 1642</strain>
    </source>
</reference>
<name>A0ABT0GLV1_9GAMM</name>
<dbReference type="PRINTS" id="PR00111">
    <property type="entry name" value="ABHYDROLASE"/>
</dbReference>
<comment type="caution">
    <text evidence="4">The sequence shown here is derived from an EMBL/GenBank/DDBJ whole genome shotgun (WGS) entry which is preliminary data.</text>
</comment>